<dbReference type="GO" id="GO:0004553">
    <property type="term" value="F:hydrolase activity, hydrolyzing O-glycosyl compounds"/>
    <property type="evidence" value="ECO:0007669"/>
    <property type="project" value="UniProtKB-ARBA"/>
</dbReference>
<dbReference type="Pfam" id="PF06824">
    <property type="entry name" value="Glyco_hydro_125"/>
    <property type="match status" value="1"/>
</dbReference>
<dbReference type="OrthoDB" id="7771656at2759"/>
<dbReference type="STRING" id="983967.A0A1E4SUV9"/>
<evidence type="ECO:0000313" key="2">
    <source>
        <dbReference type="Proteomes" id="UP000094801"/>
    </source>
</evidence>
<name>A0A1E4SUV9_9ASCO</name>
<accession>A0A1E4SUV9</accession>
<dbReference type="AlphaFoldDB" id="A0A1E4SUV9"/>
<evidence type="ECO:0000313" key="1">
    <source>
        <dbReference type="EMBL" id="ODV83303.1"/>
    </source>
</evidence>
<protein>
    <submittedName>
        <fullName evidence="1">Glycoside hydrolase family 125 protein</fullName>
    </submittedName>
</protein>
<dbReference type="SUPFAM" id="SSF48208">
    <property type="entry name" value="Six-hairpin glycosidases"/>
    <property type="match status" value="1"/>
</dbReference>
<gene>
    <name evidence="1" type="ORF">CANARDRAFT_30080</name>
</gene>
<keyword evidence="1" id="KW-0378">Hydrolase</keyword>
<dbReference type="EMBL" id="KV453865">
    <property type="protein sequence ID" value="ODV83303.1"/>
    <property type="molecule type" value="Genomic_DNA"/>
</dbReference>
<dbReference type="Proteomes" id="UP000094801">
    <property type="component" value="Unassembled WGS sequence"/>
</dbReference>
<proteinExistence type="predicted"/>
<dbReference type="Gene3D" id="1.50.10.10">
    <property type="match status" value="1"/>
</dbReference>
<dbReference type="InterPro" id="IPR012341">
    <property type="entry name" value="6hp_glycosidase-like_sf"/>
</dbReference>
<organism evidence="1 2">
    <name type="scientific">[Candida] arabinofermentans NRRL YB-2248</name>
    <dbReference type="NCBI Taxonomy" id="983967"/>
    <lineage>
        <taxon>Eukaryota</taxon>
        <taxon>Fungi</taxon>
        <taxon>Dikarya</taxon>
        <taxon>Ascomycota</taxon>
        <taxon>Saccharomycotina</taxon>
        <taxon>Pichiomycetes</taxon>
        <taxon>Pichiales</taxon>
        <taxon>Pichiaceae</taxon>
        <taxon>Ogataea</taxon>
        <taxon>Ogataea/Candida clade</taxon>
    </lineage>
</organism>
<dbReference type="PANTHER" id="PTHR31047">
    <property type="entry name" value="MEIOTICALLY UP-REGULATED GENE 157 PROTEIN"/>
    <property type="match status" value="1"/>
</dbReference>
<dbReference type="PANTHER" id="PTHR31047:SF0">
    <property type="entry name" value="MEIOTICALLY UP-REGULATED GENE 157 PROTEIN"/>
    <property type="match status" value="1"/>
</dbReference>
<reference evidence="2" key="1">
    <citation type="submission" date="2016-04" db="EMBL/GenBank/DDBJ databases">
        <title>Comparative genomics of biotechnologically important yeasts.</title>
        <authorList>
            <consortium name="DOE Joint Genome Institute"/>
            <person name="Riley R."/>
            <person name="Haridas S."/>
            <person name="Wolfe K.H."/>
            <person name="Lopes M.R."/>
            <person name="Hittinger C.T."/>
            <person name="Goker M."/>
            <person name="Salamov A."/>
            <person name="Wisecaver J."/>
            <person name="Long T.M."/>
            <person name="Aerts A.L."/>
            <person name="Barry K."/>
            <person name="Choi C."/>
            <person name="Clum A."/>
            <person name="Coughlan A.Y."/>
            <person name="Deshpande S."/>
            <person name="Douglass A.P."/>
            <person name="Hanson S.J."/>
            <person name="Klenk H.-P."/>
            <person name="Labutti K."/>
            <person name="Lapidus A."/>
            <person name="Lindquist E."/>
            <person name="Lipzen A."/>
            <person name="Meier-Kolthoff J.P."/>
            <person name="Ohm R.A."/>
            <person name="Otillar R.P."/>
            <person name="Pangilinan J."/>
            <person name="Peng Y."/>
            <person name="Rokas A."/>
            <person name="Rosa C.A."/>
            <person name="Scheuner C."/>
            <person name="Sibirny A.A."/>
            <person name="Slot J.C."/>
            <person name="Stielow J.B."/>
            <person name="Sun H."/>
            <person name="Kurtzman C.P."/>
            <person name="Blackwell M."/>
            <person name="Grigoriev I.V."/>
            <person name="Jeffries T.W."/>
        </authorList>
    </citation>
    <scope>NUCLEOTIDE SEQUENCE [LARGE SCALE GENOMIC DNA]</scope>
    <source>
        <strain evidence="2">NRRL YB-2248</strain>
    </source>
</reference>
<dbReference type="InterPro" id="IPR008313">
    <property type="entry name" value="GH125"/>
</dbReference>
<dbReference type="InterPro" id="IPR008928">
    <property type="entry name" value="6-hairpin_glycosidase_sf"/>
</dbReference>
<dbReference type="GO" id="GO:0005975">
    <property type="term" value="P:carbohydrate metabolic process"/>
    <property type="evidence" value="ECO:0007669"/>
    <property type="project" value="InterPro"/>
</dbReference>
<keyword evidence="2" id="KW-1185">Reference proteome</keyword>
<dbReference type="SMART" id="SM01149">
    <property type="entry name" value="DUF1237"/>
    <property type="match status" value="1"/>
</dbReference>
<sequence>MVVPTGRIIRIAKSAKLTFGLLVVLLVVLLRGSRSGTPQLDEELDSPQLASSSDKLAKALADQSRLNVHVKKFAIDNDDDNDDDDEIDIPPLISTKWFKGMKKSALECPDYVEYSKTRHLPFSEGSLKLPFMRPEANCRTFVSSVVEKIILDMNERLADPDLARLFENAFPNTLDTTILWFDPEDSDTQTPRTFISTGDIHAEWLRDSARQLSVYQPFTKHDKDLQTMIKGAIIQQAIYITKAPYCNAFQPPEKSGIVKRPSSIDFVSPRPPWLYAFECKWELDSLASFLTLTNEYYENTLDSTIFTNGIWQKAFDTIMIVLRRQSSPTFDEDGNLLPFYYTFQRDTRSGTETLPLSGSGNPVNGGTGLIRSSFRPSDDACIYQLFIPANAQLSTELKTLSKTLLHLKDEERGEIAGSYADKIRKGIQDHAIVNHPTYGKVYAYEIDGYGGLNMMDDANLPSLLSLPDMGFISQDDEIYQNTRKMILSVPGNPYYLKGSHFEGIGGPHVGLRNAWPMSLLLRIRTSDNDDEILSALKSVLTSTGGLGLLHETVDVTTGGGRYTRQWFSWCNSEFGKTILDLAARKPELIFKKGHQEPYVFNG</sequence>